<comment type="subcellular location">
    <subcellularLocation>
        <location evidence="1">Cytoplasm</location>
        <location evidence="1">Cytoskeleton</location>
    </subcellularLocation>
</comment>
<evidence type="ECO:0000256" key="4">
    <source>
        <dbReference type="ARBA" id="ARBA00023203"/>
    </source>
</evidence>
<dbReference type="EMBL" id="ASPP01042236">
    <property type="protein sequence ID" value="ETO00017.1"/>
    <property type="molecule type" value="Genomic_DNA"/>
</dbReference>
<keyword evidence="3" id="KW-0963">Cytoplasm</keyword>
<dbReference type="InterPro" id="IPR036753">
    <property type="entry name" value="ARPC3_sf"/>
</dbReference>
<comment type="caution">
    <text evidence="6">The sequence shown here is derived from an EMBL/GenBank/DDBJ whole genome shotgun (WGS) entry which is preliminary data.</text>
</comment>
<dbReference type="SUPFAM" id="SSF69060">
    <property type="entry name" value="Arp2/3 complex 21 kDa subunit ARPC3"/>
    <property type="match status" value="1"/>
</dbReference>
<evidence type="ECO:0000256" key="1">
    <source>
        <dbReference type="ARBA" id="ARBA00004245"/>
    </source>
</evidence>
<keyword evidence="7" id="KW-1185">Reference proteome</keyword>
<feature type="non-terminal residue" evidence="6">
    <location>
        <position position="1"/>
    </location>
</feature>
<organism evidence="6 7">
    <name type="scientific">Reticulomyxa filosa</name>
    <dbReference type="NCBI Taxonomy" id="46433"/>
    <lineage>
        <taxon>Eukaryota</taxon>
        <taxon>Sar</taxon>
        <taxon>Rhizaria</taxon>
        <taxon>Retaria</taxon>
        <taxon>Foraminifera</taxon>
        <taxon>Monothalamids</taxon>
        <taxon>Reticulomyxidae</taxon>
        <taxon>Reticulomyxa</taxon>
    </lineage>
</organism>
<dbReference type="Pfam" id="PF04062">
    <property type="entry name" value="P21-Arc"/>
    <property type="match status" value="1"/>
</dbReference>
<sequence length="103" mass="11737">KKKKGRVIDEAILYFRANILFTQFDVEGPADLTMIYITAWIADCLRTLSNQKTKADAKKKVSNTIGINKKFQIPGDAKFTFGVYFNKPKNYLSIIFNNSVIKP</sequence>
<dbReference type="AlphaFoldDB" id="X6LFV8"/>
<keyword evidence="4" id="KW-0009">Actin-binding</keyword>
<evidence type="ECO:0000256" key="3">
    <source>
        <dbReference type="ARBA" id="ARBA00022490"/>
    </source>
</evidence>
<dbReference type="GO" id="GO:0034314">
    <property type="term" value="P:Arp2/3 complex-mediated actin nucleation"/>
    <property type="evidence" value="ECO:0007669"/>
    <property type="project" value="InterPro"/>
</dbReference>
<evidence type="ECO:0000256" key="5">
    <source>
        <dbReference type="ARBA" id="ARBA00023212"/>
    </source>
</evidence>
<protein>
    <submittedName>
        <fullName evidence="6">Uncharacterized protein</fullName>
    </submittedName>
</protein>
<proteinExistence type="inferred from homology"/>
<gene>
    <name evidence="6" type="ORF">RFI_37442</name>
</gene>
<evidence type="ECO:0000313" key="7">
    <source>
        <dbReference type="Proteomes" id="UP000023152"/>
    </source>
</evidence>
<accession>X6LFV8</accession>
<dbReference type="Gene3D" id="1.10.1760.10">
    <property type="entry name" value="Actin-related protein 2/3 complex subunit 3"/>
    <property type="match status" value="1"/>
</dbReference>
<dbReference type="InterPro" id="IPR007204">
    <property type="entry name" value="ARPC3"/>
</dbReference>
<dbReference type="GO" id="GO:0003779">
    <property type="term" value="F:actin binding"/>
    <property type="evidence" value="ECO:0007669"/>
    <property type="project" value="UniProtKB-KW"/>
</dbReference>
<dbReference type="GO" id="GO:0005885">
    <property type="term" value="C:Arp2/3 protein complex"/>
    <property type="evidence" value="ECO:0007669"/>
    <property type="project" value="InterPro"/>
</dbReference>
<dbReference type="PANTHER" id="PTHR12391">
    <property type="entry name" value="ARP2/3 COMPLEX 21 KD SUBUNIT"/>
    <property type="match status" value="1"/>
</dbReference>
<evidence type="ECO:0000313" key="6">
    <source>
        <dbReference type="EMBL" id="ETO00017.1"/>
    </source>
</evidence>
<keyword evidence="5" id="KW-0206">Cytoskeleton</keyword>
<reference evidence="6 7" key="1">
    <citation type="journal article" date="2013" name="Curr. Biol.">
        <title>The Genome of the Foraminiferan Reticulomyxa filosa.</title>
        <authorList>
            <person name="Glockner G."/>
            <person name="Hulsmann N."/>
            <person name="Schleicher M."/>
            <person name="Noegel A.A."/>
            <person name="Eichinger L."/>
            <person name="Gallinger C."/>
            <person name="Pawlowski J."/>
            <person name="Sierra R."/>
            <person name="Euteneuer U."/>
            <person name="Pillet L."/>
            <person name="Moustafa A."/>
            <person name="Platzer M."/>
            <person name="Groth M."/>
            <person name="Szafranski K."/>
            <person name="Schliwa M."/>
        </authorList>
    </citation>
    <scope>NUCLEOTIDE SEQUENCE [LARGE SCALE GENOMIC DNA]</scope>
</reference>
<evidence type="ECO:0000256" key="2">
    <source>
        <dbReference type="ARBA" id="ARBA00010856"/>
    </source>
</evidence>
<name>X6LFV8_RETFI</name>
<dbReference type="OrthoDB" id="200404at2759"/>
<dbReference type="GO" id="GO:0030833">
    <property type="term" value="P:regulation of actin filament polymerization"/>
    <property type="evidence" value="ECO:0007669"/>
    <property type="project" value="InterPro"/>
</dbReference>
<dbReference type="Proteomes" id="UP000023152">
    <property type="component" value="Unassembled WGS sequence"/>
</dbReference>
<comment type="similarity">
    <text evidence="2">Belongs to the ARPC3 family.</text>
</comment>